<dbReference type="EC" id="2.6.1.7" evidence="2"/>
<comment type="caution">
    <text evidence="8">The sequence shown here is derived from an EMBL/GenBank/DDBJ whole genome shotgun (WGS) entry which is preliminary data.</text>
</comment>
<dbReference type="InterPro" id="IPR051326">
    <property type="entry name" value="Kynurenine-oxoglutarate_AT"/>
</dbReference>
<feature type="domain" description="Aminotransferase class I/classII large" evidence="7">
    <location>
        <begin position="2"/>
        <end position="60"/>
    </location>
</feature>
<name>A0A7J7JS73_BUGNE</name>
<keyword evidence="4" id="KW-0808">Transferase</keyword>
<evidence type="ECO:0000256" key="6">
    <source>
        <dbReference type="ARBA" id="ARBA00024016"/>
    </source>
</evidence>
<comment type="pathway">
    <text evidence="6">Amino-acid degradation; L-kynurenine degradation; kynurenate from L-kynurenine: step 1/2.</text>
</comment>
<dbReference type="Pfam" id="PF00155">
    <property type="entry name" value="Aminotran_1_2"/>
    <property type="match status" value="1"/>
</dbReference>
<accession>A0A7J7JS73</accession>
<dbReference type="InterPro" id="IPR015421">
    <property type="entry name" value="PyrdxlP-dep_Trfase_major"/>
</dbReference>
<dbReference type="OrthoDB" id="9976725at2759"/>
<evidence type="ECO:0000256" key="5">
    <source>
        <dbReference type="ARBA" id="ARBA00022898"/>
    </source>
</evidence>
<dbReference type="EMBL" id="VXIV02001945">
    <property type="protein sequence ID" value="KAF6028491.1"/>
    <property type="molecule type" value="Genomic_DNA"/>
</dbReference>
<organism evidence="8 9">
    <name type="scientific">Bugula neritina</name>
    <name type="common">Brown bryozoan</name>
    <name type="synonym">Sertularia neritina</name>
    <dbReference type="NCBI Taxonomy" id="10212"/>
    <lineage>
        <taxon>Eukaryota</taxon>
        <taxon>Metazoa</taxon>
        <taxon>Spiralia</taxon>
        <taxon>Lophotrochozoa</taxon>
        <taxon>Bryozoa</taxon>
        <taxon>Gymnolaemata</taxon>
        <taxon>Cheilostomatida</taxon>
        <taxon>Flustrina</taxon>
        <taxon>Buguloidea</taxon>
        <taxon>Bugulidae</taxon>
        <taxon>Bugula</taxon>
    </lineage>
</organism>
<keyword evidence="3" id="KW-0032">Aminotransferase</keyword>
<evidence type="ECO:0000256" key="4">
    <source>
        <dbReference type="ARBA" id="ARBA00022679"/>
    </source>
</evidence>
<evidence type="ECO:0000259" key="7">
    <source>
        <dbReference type="Pfam" id="PF00155"/>
    </source>
</evidence>
<evidence type="ECO:0000256" key="1">
    <source>
        <dbReference type="ARBA" id="ARBA00001933"/>
    </source>
</evidence>
<dbReference type="PANTHER" id="PTHR43807:SF20">
    <property type="entry name" value="FI04487P"/>
    <property type="match status" value="1"/>
</dbReference>
<dbReference type="GO" id="GO:0030170">
    <property type="term" value="F:pyridoxal phosphate binding"/>
    <property type="evidence" value="ECO:0007669"/>
    <property type="project" value="InterPro"/>
</dbReference>
<keyword evidence="5" id="KW-0663">Pyridoxal phosphate</keyword>
<dbReference type="GO" id="GO:0005739">
    <property type="term" value="C:mitochondrion"/>
    <property type="evidence" value="ECO:0007669"/>
    <property type="project" value="TreeGrafter"/>
</dbReference>
<dbReference type="SUPFAM" id="SSF53383">
    <property type="entry name" value="PLP-dependent transferases"/>
    <property type="match status" value="1"/>
</dbReference>
<evidence type="ECO:0000256" key="2">
    <source>
        <dbReference type="ARBA" id="ARBA00012751"/>
    </source>
</evidence>
<gene>
    <name evidence="8" type="ORF">EB796_013187</name>
</gene>
<dbReference type="AlphaFoldDB" id="A0A7J7JS73"/>
<sequence>MVRMSEGRAVFVPLRPSVTPPTRSEHWKLDPVELEGKFSDKTKLIIFNTPHNPTGKILQLLHFLLHAVETWFTTEKRWR</sequence>
<comment type="cofactor">
    <cofactor evidence="1">
        <name>pyridoxal 5'-phosphate</name>
        <dbReference type="ChEBI" id="CHEBI:597326"/>
    </cofactor>
</comment>
<dbReference type="InterPro" id="IPR004839">
    <property type="entry name" value="Aminotransferase_I/II_large"/>
</dbReference>
<dbReference type="Gene3D" id="3.40.640.10">
    <property type="entry name" value="Type I PLP-dependent aspartate aminotransferase-like (Major domain)"/>
    <property type="match status" value="1"/>
</dbReference>
<evidence type="ECO:0000313" key="8">
    <source>
        <dbReference type="EMBL" id="KAF6028491.1"/>
    </source>
</evidence>
<dbReference type="InterPro" id="IPR015424">
    <property type="entry name" value="PyrdxlP-dep_Trfase"/>
</dbReference>
<evidence type="ECO:0000256" key="3">
    <source>
        <dbReference type="ARBA" id="ARBA00022576"/>
    </source>
</evidence>
<reference evidence="8" key="1">
    <citation type="submission" date="2020-06" db="EMBL/GenBank/DDBJ databases">
        <title>Draft genome of Bugula neritina, a colonial animal packing powerful symbionts and potential medicines.</title>
        <authorList>
            <person name="Rayko M."/>
        </authorList>
    </citation>
    <scope>NUCLEOTIDE SEQUENCE [LARGE SCALE GENOMIC DNA]</scope>
    <source>
        <strain evidence="8">Kwan_BN1</strain>
    </source>
</reference>
<proteinExistence type="predicted"/>
<protein>
    <recommendedName>
        <fullName evidence="2">kynurenine--oxoglutarate transaminase</fullName>
        <ecNumber evidence="2">2.6.1.7</ecNumber>
    </recommendedName>
</protein>
<dbReference type="PANTHER" id="PTHR43807">
    <property type="entry name" value="FI04487P"/>
    <property type="match status" value="1"/>
</dbReference>
<evidence type="ECO:0000313" key="9">
    <source>
        <dbReference type="Proteomes" id="UP000593567"/>
    </source>
</evidence>
<keyword evidence="9" id="KW-1185">Reference proteome</keyword>
<dbReference type="GO" id="GO:0016212">
    <property type="term" value="F:kynurenine-oxoglutarate transaminase activity"/>
    <property type="evidence" value="ECO:0007669"/>
    <property type="project" value="UniProtKB-EC"/>
</dbReference>
<dbReference type="Proteomes" id="UP000593567">
    <property type="component" value="Unassembled WGS sequence"/>
</dbReference>